<dbReference type="EMBL" id="CM044705">
    <property type="protein sequence ID" value="KAI5661189.1"/>
    <property type="molecule type" value="Genomic_DNA"/>
</dbReference>
<gene>
    <name evidence="1" type="ORF">M9H77_20512</name>
</gene>
<sequence length="215" mass="23801">MSCNGCRILRKGCNENCILRQSLQGIESPQSQANATVFVAKFFGRAGLMSFLSSVPEPQRPALFQSLLYEACGRTVNPVNGAVGLLWTGNWHVCQAAVDTVLRGGVLRPMTEKPPPEDDTVQENNVHISRLKDLMINSSRSKRNNGLEDDEIDGGLGLNLTSSFPARMTAGGRVKRRAPSPEEESETTTSESCFEYDYQNLEKDGQEKKLLRLFF</sequence>
<organism evidence="1 2">
    <name type="scientific">Catharanthus roseus</name>
    <name type="common">Madagascar periwinkle</name>
    <name type="synonym">Vinca rosea</name>
    <dbReference type="NCBI Taxonomy" id="4058"/>
    <lineage>
        <taxon>Eukaryota</taxon>
        <taxon>Viridiplantae</taxon>
        <taxon>Streptophyta</taxon>
        <taxon>Embryophyta</taxon>
        <taxon>Tracheophyta</taxon>
        <taxon>Spermatophyta</taxon>
        <taxon>Magnoliopsida</taxon>
        <taxon>eudicotyledons</taxon>
        <taxon>Gunneridae</taxon>
        <taxon>Pentapetalae</taxon>
        <taxon>asterids</taxon>
        <taxon>lamiids</taxon>
        <taxon>Gentianales</taxon>
        <taxon>Apocynaceae</taxon>
        <taxon>Rauvolfioideae</taxon>
        <taxon>Vinceae</taxon>
        <taxon>Catharanthinae</taxon>
        <taxon>Catharanthus</taxon>
    </lineage>
</organism>
<accession>A0ACC0AKS6</accession>
<protein>
    <submittedName>
        <fullName evidence="1">Uncharacterized protein</fullName>
    </submittedName>
</protein>
<evidence type="ECO:0000313" key="1">
    <source>
        <dbReference type="EMBL" id="KAI5661189.1"/>
    </source>
</evidence>
<dbReference type="Proteomes" id="UP001060085">
    <property type="component" value="Linkage Group LG05"/>
</dbReference>
<comment type="caution">
    <text evidence="1">The sequence shown here is derived from an EMBL/GenBank/DDBJ whole genome shotgun (WGS) entry which is preliminary data.</text>
</comment>
<evidence type="ECO:0000313" key="2">
    <source>
        <dbReference type="Proteomes" id="UP001060085"/>
    </source>
</evidence>
<proteinExistence type="predicted"/>
<name>A0ACC0AKS6_CATRO</name>
<reference evidence="2" key="1">
    <citation type="journal article" date="2023" name="Nat. Plants">
        <title>Single-cell RNA sequencing provides a high-resolution roadmap for understanding the multicellular compartmentation of specialized metabolism.</title>
        <authorList>
            <person name="Sun S."/>
            <person name="Shen X."/>
            <person name="Li Y."/>
            <person name="Li Y."/>
            <person name="Wang S."/>
            <person name="Li R."/>
            <person name="Zhang H."/>
            <person name="Shen G."/>
            <person name="Guo B."/>
            <person name="Wei J."/>
            <person name="Xu J."/>
            <person name="St-Pierre B."/>
            <person name="Chen S."/>
            <person name="Sun C."/>
        </authorList>
    </citation>
    <scope>NUCLEOTIDE SEQUENCE [LARGE SCALE GENOMIC DNA]</scope>
</reference>
<keyword evidence="2" id="KW-1185">Reference proteome</keyword>